<dbReference type="InterPro" id="IPR026992">
    <property type="entry name" value="DIOX_N"/>
</dbReference>
<dbReference type="InterPro" id="IPR005123">
    <property type="entry name" value="Oxoglu/Fe-dep_dioxygenase_dom"/>
</dbReference>
<dbReference type="Gene3D" id="2.60.120.330">
    <property type="entry name" value="B-lactam Antibiotic, Isopenicillin N Synthase, Chain"/>
    <property type="match status" value="1"/>
</dbReference>
<dbReference type="EMBL" id="JAUJYO010000019">
    <property type="protein sequence ID" value="KAK1288835.1"/>
    <property type="molecule type" value="Genomic_DNA"/>
</dbReference>
<dbReference type="PROSITE" id="PS51471">
    <property type="entry name" value="FE2OG_OXY"/>
    <property type="match status" value="1"/>
</dbReference>
<evidence type="ECO:0000256" key="5">
    <source>
        <dbReference type="RuleBase" id="RU003682"/>
    </source>
</evidence>
<organism evidence="7 8">
    <name type="scientific">Acorus calamus</name>
    <name type="common">Sweet flag</name>
    <dbReference type="NCBI Taxonomy" id="4465"/>
    <lineage>
        <taxon>Eukaryota</taxon>
        <taxon>Viridiplantae</taxon>
        <taxon>Streptophyta</taxon>
        <taxon>Embryophyta</taxon>
        <taxon>Tracheophyta</taxon>
        <taxon>Spermatophyta</taxon>
        <taxon>Magnoliopsida</taxon>
        <taxon>Liliopsida</taxon>
        <taxon>Acoraceae</taxon>
        <taxon>Acorus</taxon>
    </lineage>
</organism>
<dbReference type="PANTHER" id="PTHR10209:SF751">
    <property type="entry name" value="OS06G0255100 PROTEIN"/>
    <property type="match status" value="1"/>
</dbReference>
<protein>
    <recommendedName>
        <fullName evidence="6">Fe2OG dioxygenase domain-containing protein</fullName>
    </recommendedName>
</protein>
<dbReference type="Pfam" id="PF14226">
    <property type="entry name" value="DIOX_N"/>
    <property type="match status" value="1"/>
</dbReference>
<comment type="caution">
    <text evidence="7">The sequence shown here is derived from an EMBL/GenBank/DDBJ whole genome shotgun (WGS) entry which is preliminary data.</text>
</comment>
<evidence type="ECO:0000259" key="6">
    <source>
        <dbReference type="PROSITE" id="PS51471"/>
    </source>
</evidence>
<evidence type="ECO:0000256" key="2">
    <source>
        <dbReference type="ARBA" id="ARBA00022723"/>
    </source>
</evidence>
<evidence type="ECO:0000256" key="4">
    <source>
        <dbReference type="ARBA" id="ARBA00023004"/>
    </source>
</evidence>
<dbReference type="AlphaFoldDB" id="A0AAV9CIV1"/>
<keyword evidence="4 5" id="KW-0408">Iron</keyword>
<keyword evidence="3 5" id="KW-0560">Oxidoreductase</keyword>
<feature type="domain" description="Fe2OG dioxygenase" evidence="6">
    <location>
        <begin position="196"/>
        <end position="308"/>
    </location>
</feature>
<dbReference type="FunFam" id="2.60.120.330:FF:000026">
    <property type="entry name" value="DIBOA-glucoside dioxygenase BX6"/>
    <property type="match status" value="1"/>
</dbReference>
<name>A0AAV9CIV1_ACOCL</name>
<evidence type="ECO:0000313" key="8">
    <source>
        <dbReference type="Proteomes" id="UP001180020"/>
    </source>
</evidence>
<dbReference type="SUPFAM" id="SSF51197">
    <property type="entry name" value="Clavaminate synthase-like"/>
    <property type="match status" value="1"/>
</dbReference>
<dbReference type="Proteomes" id="UP001180020">
    <property type="component" value="Unassembled WGS sequence"/>
</dbReference>
<dbReference type="InterPro" id="IPR027443">
    <property type="entry name" value="IPNS-like_sf"/>
</dbReference>
<dbReference type="Pfam" id="PF03171">
    <property type="entry name" value="2OG-FeII_Oxy"/>
    <property type="match status" value="1"/>
</dbReference>
<keyword evidence="8" id="KW-1185">Reference proteome</keyword>
<dbReference type="InterPro" id="IPR044861">
    <property type="entry name" value="IPNS-like_FE2OG_OXY"/>
</dbReference>
<dbReference type="GO" id="GO:0046872">
    <property type="term" value="F:metal ion binding"/>
    <property type="evidence" value="ECO:0007669"/>
    <property type="project" value="UniProtKB-KW"/>
</dbReference>
<accession>A0AAV9CIV1</accession>
<proteinExistence type="inferred from homology"/>
<comment type="similarity">
    <text evidence="1 5">Belongs to the iron/ascorbate-dependent oxidoreductase family.</text>
</comment>
<dbReference type="PANTHER" id="PTHR10209">
    <property type="entry name" value="OXIDOREDUCTASE, 2OG-FE II OXYGENASE FAMILY PROTEIN"/>
    <property type="match status" value="1"/>
</dbReference>
<keyword evidence="2 5" id="KW-0479">Metal-binding</keyword>
<evidence type="ECO:0000313" key="7">
    <source>
        <dbReference type="EMBL" id="KAK1288835.1"/>
    </source>
</evidence>
<reference evidence="7" key="2">
    <citation type="submission" date="2023-06" db="EMBL/GenBank/DDBJ databases">
        <authorList>
            <person name="Ma L."/>
            <person name="Liu K.-W."/>
            <person name="Li Z."/>
            <person name="Hsiao Y.-Y."/>
            <person name="Qi Y."/>
            <person name="Fu T."/>
            <person name="Tang G."/>
            <person name="Zhang D."/>
            <person name="Sun W.-H."/>
            <person name="Liu D.-K."/>
            <person name="Li Y."/>
            <person name="Chen G.-Z."/>
            <person name="Liu X.-D."/>
            <person name="Liao X.-Y."/>
            <person name="Jiang Y.-T."/>
            <person name="Yu X."/>
            <person name="Hao Y."/>
            <person name="Huang J."/>
            <person name="Zhao X.-W."/>
            <person name="Ke S."/>
            <person name="Chen Y.-Y."/>
            <person name="Wu W.-L."/>
            <person name="Hsu J.-L."/>
            <person name="Lin Y.-F."/>
            <person name="Huang M.-D."/>
            <person name="Li C.-Y."/>
            <person name="Huang L."/>
            <person name="Wang Z.-W."/>
            <person name="Zhao X."/>
            <person name="Zhong W.-Y."/>
            <person name="Peng D.-H."/>
            <person name="Ahmad S."/>
            <person name="Lan S."/>
            <person name="Zhang J.-S."/>
            <person name="Tsai W.-C."/>
            <person name="Van De Peer Y."/>
            <person name="Liu Z.-J."/>
        </authorList>
    </citation>
    <scope>NUCLEOTIDE SEQUENCE</scope>
    <source>
        <strain evidence="7">CP</strain>
        <tissue evidence="7">Leaves</tissue>
    </source>
</reference>
<sequence>MTTLSYDRAREVKEFDESKIGVKGLVDAGSATIPRIFHHPSHNLPSKTHHPHQFSIPTIDLSLPHPTLVDLIRDASRNWGFFNIVNHGIPQSVLDRTISAVRSFNELPTEAKSKYYTRDPKASVTFSTNVDLYRSEAASWRDTIQIRAGPVPVEPEKIPSVCREELLDWDGQATALWERLMGFLSEGLGLGHERLKEMSCLQGRVMVAHYYPYCPQPDLTVGLAGHTDPGVLTVLLQDMVGGLQLKVEMEGEGEDVWVDVKPVPGSIVINVGDLLQIMSNDEYKSVAHRVLANPFKEPRISIALFFNPGRRGETDLFGPLPELVSHDKPALYRDFTMTEFLVAFFSKDLRSKSLVHHFAIRTEGSIDD</sequence>
<reference evidence="7" key="1">
    <citation type="journal article" date="2023" name="Nat. Commun.">
        <title>Diploid and tetraploid genomes of Acorus and the evolution of monocots.</title>
        <authorList>
            <person name="Ma L."/>
            <person name="Liu K.W."/>
            <person name="Li Z."/>
            <person name="Hsiao Y.Y."/>
            <person name="Qi Y."/>
            <person name="Fu T."/>
            <person name="Tang G.D."/>
            <person name="Zhang D."/>
            <person name="Sun W.H."/>
            <person name="Liu D.K."/>
            <person name="Li Y."/>
            <person name="Chen G.Z."/>
            <person name="Liu X.D."/>
            <person name="Liao X.Y."/>
            <person name="Jiang Y.T."/>
            <person name="Yu X."/>
            <person name="Hao Y."/>
            <person name="Huang J."/>
            <person name="Zhao X.W."/>
            <person name="Ke S."/>
            <person name="Chen Y.Y."/>
            <person name="Wu W.L."/>
            <person name="Hsu J.L."/>
            <person name="Lin Y.F."/>
            <person name="Huang M.D."/>
            <person name="Li C.Y."/>
            <person name="Huang L."/>
            <person name="Wang Z.W."/>
            <person name="Zhao X."/>
            <person name="Zhong W.Y."/>
            <person name="Peng D.H."/>
            <person name="Ahmad S."/>
            <person name="Lan S."/>
            <person name="Zhang J.S."/>
            <person name="Tsai W.C."/>
            <person name="Van de Peer Y."/>
            <person name="Liu Z.J."/>
        </authorList>
    </citation>
    <scope>NUCLEOTIDE SEQUENCE</scope>
    <source>
        <strain evidence="7">CP</strain>
    </source>
</reference>
<gene>
    <name evidence="7" type="ORF">QJS10_CPB19g01479</name>
</gene>
<evidence type="ECO:0000256" key="3">
    <source>
        <dbReference type="ARBA" id="ARBA00023002"/>
    </source>
</evidence>
<dbReference type="GO" id="GO:0051213">
    <property type="term" value="F:dioxygenase activity"/>
    <property type="evidence" value="ECO:0007669"/>
    <property type="project" value="UniProtKB-ARBA"/>
</dbReference>
<evidence type="ECO:0000256" key="1">
    <source>
        <dbReference type="ARBA" id="ARBA00008056"/>
    </source>
</evidence>